<proteinExistence type="predicted"/>
<dbReference type="AlphaFoldDB" id="A0A7V6A2Q0"/>
<reference evidence="1" key="1">
    <citation type="journal article" date="2020" name="mSystems">
        <title>Genome- and Community-Level Interaction Insights into Carbon Utilization and Element Cycling Functions of Hydrothermarchaeota in Hydrothermal Sediment.</title>
        <authorList>
            <person name="Zhou Z."/>
            <person name="Liu Y."/>
            <person name="Xu W."/>
            <person name="Pan J."/>
            <person name="Luo Z.H."/>
            <person name="Li M."/>
        </authorList>
    </citation>
    <scope>NUCLEOTIDE SEQUENCE [LARGE SCALE GENOMIC DNA]</scope>
    <source>
        <strain evidence="1">SpSt-767</strain>
    </source>
</reference>
<comment type="caution">
    <text evidence="1">The sequence shown here is derived from an EMBL/GenBank/DDBJ whole genome shotgun (WGS) entry which is preliminary data.</text>
</comment>
<dbReference type="EMBL" id="DTGR01000080">
    <property type="protein sequence ID" value="HHS29112.1"/>
    <property type="molecule type" value="Genomic_DNA"/>
</dbReference>
<organism evidence="1">
    <name type="scientific">Desulfobacca acetoxidans</name>
    <dbReference type="NCBI Taxonomy" id="60893"/>
    <lineage>
        <taxon>Bacteria</taxon>
        <taxon>Pseudomonadati</taxon>
        <taxon>Thermodesulfobacteriota</taxon>
        <taxon>Desulfobaccia</taxon>
        <taxon>Desulfobaccales</taxon>
        <taxon>Desulfobaccaceae</taxon>
        <taxon>Desulfobacca</taxon>
    </lineage>
</organism>
<gene>
    <name evidence="1" type="ORF">ENV52_05350</name>
</gene>
<sequence length="94" mass="10124">MGCADAVRAALLRLAGVLGATYHPGQDLFTVRFESVLVNLETMFATVIGTGKRWGRSTCPPLPPRLQGLDPGRHCIKHTIAEGLALRNRETAAL</sequence>
<name>A0A7V6A2Q0_9BACT</name>
<evidence type="ECO:0000313" key="1">
    <source>
        <dbReference type="EMBL" id="HHS29112.1"/>
    </source>
</evidence>
<accession>A0A7V6A2Q0</accession>
<protein>
    <submittedName>
        <fullName evidence="1">Uncharacterized protein</fullName>
    </submittedName>
</protein>